<reference evidence="1 2" key="1">
    <citation type="submission" date="2018-11" db="EMBL/GenBank/DDBJ databases">
        <authorList>
            <consortium name="Pathogen Informatics"/>
        </authorList>
    </citation>
    <scope>NUCLEOTIDE SEQUENCE [LARGE SCALE GENOMIC DNA]</scope>
    <source>
        <strain evidence="1 2">Zambia</strain>
    </source>
</reference>
<dbReference type="EMBL" id="UZAI01004065">
    <property type="protein sequence ID" value="VDO84100.1"/>
    <property type="molecule type" value="Genomic_DNA"/>
</dbReference>
<name>A0A183LYS8_9TREM</name>
<keyword evidence="2" id="KW-1185">Reference proteome</keyword>
<protein>
    <submittedName>
        <fullName evidence="1">Uncharacterized protein</fullName>
    </submittedName>
</protein>
<evidence type="ECO:0000313" key="2">
    <source>
        <dbReference type="Proteomes" id="UP000277204"/>
    </source>
</evidence>
<gene>
    <name evidence="1" type="ORF">SMRZ_LOCUS8953</name>
</gene>
<accession>A0A183LYS8</accession>
<proteinExistence type="predicted"/>
<evidence type="ECO:0000313" key="1">
    <source>
        <dbReference type="EMBL" id="VDO84100.1"/>
    </source>
</evidence>
<organism evidence="1 2">
    <name type="scientific">Schistosoma margrebowiei</name>
    <dbReference type="NCBI Taxonomy" id="48269"/>
    <lineage>
        <taxon>Eukaryota</taxon>
        <taxon>Metazoa</taxon>
        <taxon>Spiralia</taxon>
        <taxon>Lophotrochozoa</taxon>
        <taxon>Platyhelminthes</taxon>
        <taxon>Trematoda</taxon>
        <taxon>Digenea</taxon>
        <taxon>Strigeidida</taxon>
        <taxon>Schistosomatoidea</taxon>
        <taxon>Schistosomatidae</taxon>
        <taxon>Schistosoma</taxon>
    </lineage>
</organism>
<sequence>MVNIFKYNTENTNAITRDGKALEEVKFLTYMDSIIQKQGGSDEDVKARIGKARATFEKHMQLKTTVS</sequence>
<dbReference type="Proteomes" id="UP000277204">
    <property type="component" value="Unassembled WGS sequence"/>
</dbReference>
<dbReference type="AlphaFoldDB" id="A0A183LYS8"/>